<reference evidence="2 3" key="1">
    <citation type="submission" date="2016-06" db="EMBL/GenBank/DDBJ databases">
        <title>Evolution of pathogenesis and genome organization in the Tremellales.</title>
        <authorList>
            <person name="Cuomo C."/>
            <person name="Litvintseva A."/>
            <person name="Heitman J."/>
            <person name="Chen Y."/>
            <person name="Sun S."/>
            <person name="Springer D."/>
            <person name="Dromer F."/>
            <person name="Young S."/>
            <person name="Zeng Q."/>
            <person name="Chapman S."/>
            <person name="Gujja S."/>
            <person name="Saif S."/>
            <person name="Birren B."/>
        </authorList>
    </citation>
    <scope>NUCLEOTIDE SEQUENCE [LARGE SCALE GENOMIC DNA]</scope>
    <source>
        <strain evidence="2 3">ATCC 28783</strain>
    </source>
</reference>
<gene>
    <name evidence="2" type="ORF">M231_06833</name>
</gene>
<protein>
    <recommendedName>
        <fullName evidence="4">Pentatricopeptide repeat domain-containing protein</fullName>
    </recommendedName>
</protein>
<evidence type="ECO:0000313" key="3">
    <source>
        <dbReference type="Proteomes" id="UP000289152"/>
    </source>
</evidence>
<dbReference type="NCBIfam" id="TIGR00756">
    <property type="entry name" value="PPR"/>
    <property type="match status" value="1"/>
</dbReference>
<dbReference type="PROSITE" id="PS51375">
    <property type="entry name" value="PPR"/>
    <property type="match status" value="1"/>
</dbReference>
<evidence type="ECO:0000313" key="2">
    <source>
        <dbReference type="EMBL" id="RXK35913.1"/>
    </source>
</evidence>
<dbReference type="OrthoDB" id="2576482at2759"/>
<accession>A0A4Q1BG52</accession>
<proteinExistence type="predicted"/>
<evidence type="ECO:0000256" key="1">
    <source>
        <dbReference type="PROSITE-ProRule" id="PRU00708"/>
    </source>
</evidence>
<organism evidence="2 3">
    <name type="scientific">Tremella mesenterica</name>
    <name type="common">Jelly fungus</name>
    <dbReference type="NCBI Taxonomy" id="5217"/>
    <lineage>
        <taxon>Eukaryota</taxon>
        <taxon>Fungi</taxon>
        <taxon>Dikarya</taxon>
        <taxon>Basidiomycota</taxon>
        <taxon>Agaricomycotina</taxon>
        <taxon>Tremellomycetes</taxon>
        <taxon>Tremellales</taxon>
        <taxon>Tremellaceae</taxon>
        <taxon>Tremella</taxon>
    </lineage>
</organism>
<dbReference type="EMBL" id="SDIL01000116">
    <property type="protein sequence ID" value="RXK35913.1"/>
    <property type="molecule type" value="Genomic_DNA"/>
</dbReference>
<dbReference type="Proteomes" id="UP000289152">
    <property type="component" value="Unassembled WGS sequence"/>
</dbReference>
<dbReference type="VEuPathDB" id="FungiDB:TREMEDRAFT_72633"/>
<dbReference type="InterPro" id="IPR011990">
    <property type="entry name" value="TPR-like_helical_dom_sf"/>
</dbReference>
<dbReference type="InParanoid" id="A0A4Q1BG52"/>
<dbReference type="AlphaFoldDB" id="A0A4Q1BG52"/>
<name>A0A4Q1BG52_TREME</name>
<evidence type="ECO:0008006" key="4">
    <source>
        <dbReference type="Google" id="ProtNLM"/>
    </source>
</evidence>
<keyword evidence="3" id="KW-1185">Reference proteome</keyword>
<dbReference type="Gene3D" id="1.25.40.10">
    <property type="entry name" value="Tetratricopeptide repeat domain"/>
    <property type="match status" value="1"/>
</dbReference>
<feature type="repeat" description="PPR" evidence="1">
    <location>
        <begin position="527"/>
        <end position="561"/>
    </location>
</feature>
<sequence>MSVSASKAGFVLGLVLRQSNLWRRSIVTSAPAVHSVWSALDEETLTDSTPASTPSSSSFLEVESADYRAAAISLPPRPLTQRPIPWPTLFPQAHPSAPPTKLIQPMRCDSIVRHVASGDLVTARAVYDDLRRLQIPIHARAMYLSAATACLDANPPDKDGFLFWLNLIPNRPATRSHPSLKTTWKPIVERISEILGRDSQFLSQFLMLAAKKGLLPVVLRPFINYLVLNLSPQQSVNIMGNVTQTYIVNTSPQELESARGLKHRTVAEKQVSGWWNEYIIAMASAGWTEAVTELLKNPPSSVQWSEPARQRLDQLLSRPRDAEDENTDDQALPDVPWQPRILAQRLRHALHHPPSPTTLATIIRHLEYISSSHPTILQRFKSRFCRPPGALSISLSSRQNLWRHAQLISIRASGSHETAISHFSAHWQWYGLPLSFRSIAPTSTSPKAVPSIDIITSILPSLLSCTLTSDLRSRHMQYLQLAHVLPPSWRPTSATHSTFIREICHRLGPAEGISALYAIIEGGFDPGLQSYNVLLCSLARRGKDDQMIQLLEAMRSTDFEEGSIHGLVGRLPFPNARTYDGIIYVLEKRGDIGLAGQIKRLKREDIDRYRQDEMVVEAQQL</sequence>
<comment type="caution">
    <text evidence="2">The sequence shown here is derived from an EMBL/GenBank/DDBJ whole genome shotgun (WGS) entry which is preliminary data.</text>
</comment>
<dbReference type="InterPro" id="IPR002885">
    <property type="entry name" value="PPR_rpt"/>
</dbReference>
<dbReference type="STRING" id="5217.A0A4Q1BG52"/>